<feature type="compositionally biased region" description="Pro residues" evidence="1">
    <location>
        <begin position="152"/>
        <end position="163"/>
    </location>
</feature>
<sequence>MLYFTFGEVDLRHISLPSLPVSGPFPFRAAAVAAPIPGVQILPPQPSAASRSRPCPSPTRPPSTRLPWRRPSSASRSFLRSRQPPLAPGSSTPPSPHPPTSAQPTPTHLRLAQTRPPPNPVAPPCVCRYAHTTVSHGRPAPCASATKSCISSPPPLSPPSSPP</sequence>
<protein>
    <submittedName>
        <fullName evidence="2">Uncharacterized protein</fullName>
    </submittedName>
</protein>
<feature type="compositionally biased region" description="Low complexity" evidence="1">
    <location>
        <begin position="62"/>
        <end position="73"/>
    </location>
</feature>
<dbReference type="EnsemblPlants" id="Zm00001eb264240_T001">
    <property type="protein sequence ID" value="Zm00001eb264240_P001"/>
    <property type="gene ID" value="Zm00001eb264240"/>
</dbReference>
<reference evidence="2" key="3">
    <citation type="submission" date="2021-05" db="UniProtKB">
        <authorList>
            <consortium name="EnsemblPlants"/>
        </authorList>
    </citation>
    <scope>IDENTIFICATION</scope>
    <source>
        <strain evidence="2">cv. B73</strain>
    </source>
</reference>
<reference evidence="3" key="1">
    <citation type="journal article" date="2009" name="Science">
        <title>The B73 maize genome: complexity, diversity, and dynamics.</title>
        <authorList>
            <person name="Schnable P.S."/>
            <person name="Ware D."/>
            <person name="Fulton R.S."/>
            <person name="Stein J.C."/>
            <person name="Wei F."/>
            <person name="Pasternak S."/>
            <person name="Liang C."/>
            <person name="Zhang J."/>
            <person name="Fulton L."/>
            <person name="Graves T.A."/>
            <person name="Minx P."/>
            <person name="Reily A.D."/>
            <person name="Courtney L."/>
            <person name="Kruchowski S.S."/>
            <person name="Tomlinson C."/>
            <person name="Strong C."/>
            <person name="Delehaunty K."/>
            <person name="Fronick C."/>
            <person name="Courtney B."/>
            <person name="Rock S.M."/>
            <person name="Belter E."/>
            <person name="Du F."/>
            <person name="Kim K."/>
            <person name="Abbott R.M."/>
            <person name="Cotton M."/>
            <person name="Levy A."/>
            <person name="Marchetto P."/>
            <person name="Ochoa K."/>
            <person name="Jackson S.M."/>
            <person name="Gillam B."/>
            <person name="Chen W."/>
            <person name="Yan L."/>
            <person name="Higginbotham J."/>
            <person name="Cardenas M."/>
            <person name="Waligorski J."/>
            <person name="Applebaum E."/>
            <person name="Phelps L."/>
            <person name="Falcone J."/>
            <person name="Kanchi K."/>
            <person name="Thane T."/>
            <person name="Scimone A."/>
            <person name="Thane N."/>
            <person name="Henke J."/>
            <person name="Wang T."/>
            <person name="Ruppert J."/>
            <person name="Shah N."/>
            <person name="Rotter K."/>
            <person name="Hodges J."/>
            <person name="Ingenthron E."/>
            <person name="Cordes M."/>
            <person name="Kohlberg S."/>
            <person name="Sgro J."/>
            <person name="Delgado B."/>
            <person name="Mead K."/>
            <person name="Chinwalla A."/>
            <person name="Leonard S."/>
            <person name="Crouse K."/>
            <person name="Collura K."/>
            <person name="Kudrna D."/>
            <person name="Currie J."/>
            <person name="He R."/>
            <person name="Angelova A."/>
            <person name="Rajasekar S."/>
            <person name="Mueller T."/>
            <person name="Lomeli R."/>
            <person name="Scara G."/>
            <person name="Ko A."/>
            <person name="Delaney K."/>
            <person name="Wissotski M."/>
            <person name="Lopez G."/>
            <person name="Campos D."/>
            <person name="Braidotti M."/>
            <person name="Ashley E."/>
            <person name="Golser W."/>
            <person name="Kim H."/>
            <person name="Lee S."/>
            <person name="Lin J."/>
            <person name="Dujmic Z."/>
            <person name="Kim W."/>
            <person name="Talag J."/>
            <person name="Zuccolo A."/>
            <person name="Fan C."/>
            <person name="Sebastian A."/>
            <person name="Kramer M."/>
            <person name="Spiegel L."/>
            <person name="Nascimento L."/>
            <person name="Zutavern T."/>
            <person name="Miller B."/>
            <person name="Ambroise C."/>
            <person name="Muller S."/>
            <person name="Spooner W."/>
            <person name="Narechania A."/>
            <person name="Ren L."/>
            <person name="Wei S."/>
            <person name="Kumari S."/>
            <person name="Faga B."/>
            <person name="Levy M.J."/>
            <person name="McMahan L."/>
            <person name="Van Buren P."/>
            <person name="Vaughn M.W."/>
            <person name="Ying K."/>
            <person name="Yeh C.-T."/>
            <person name="Emrich S.J."/>
            <person name="Jia Y."/>
            <person name="Kalyanaraman A."/>
            <person name="Hsia A.-P."/>
            <person name="Barbazuk W.B."/>
            <person name="Baucom R.S."/>
            <person name="Brutnell T.P."/>
            <person name="Carpita N.C."/>
            <person name="Chaparro C."/>
            <person name="Chia J.-M."/>
            <person name="Deragon J.-M."/>
            <person name="Estill J.C."/>
            <person name="Fu Y."/>
            <person name="Jeddeloh J.A."/>
            <person name="Han Y."/>
            <person name="Lee H."/>
            <person name="Li P."/>
            <person name="Lisch D.R."/>
            <person name="Liu S."/>
            <person name="Liu Z."/>
            <person name="Nagel D.H."/>
            <person name="McCann M.C."/>
            <person name="SanMiguel P."/>
            <person name="Myers A.M."/>
            <person name="Nettleton D."/>
            <person name="Nguyen J."/>
            <person name="Penning B.W."/>
            <person name="Ponnala L."/>
            <person name="Schneider K.L."/>
            <person name="Schwartz D.C."/>
            <person name="Sharma A."/>
            <person name="Soderlund C."/>
            <person name="Springer N.M."/>
            <person name="Sun Q."/>
            <person name="Wang H."/>
            <person name="Waterman M."/>
            <person name="Westerman R."/>
            <person name="Wolfgruber T.K."/>
            <person name="Yang L."/>
            <person name="Yu Y."/>
            <person name="Zhang L."/>
            <person name="Zhou S."/>
            <person name="Zhu Q."/>
            <person name="Bennetzen J.L."/>
            <person name="Dawe R.K."/>
            <person name="Jiang J."/>
            <person name="Jiang N."/>
            <person name="Presting G.G."/>
            <person name="Wessler S.R."/>
            <person name="Aluru S."/>
            <person name="Martienssen R.A."/>
            <person name="Clifton S.W."/>
            <person name="McCombie W.R."/>
            <person name="Wing R.A."/>
            <person name="Wilson R.K."/>
        </authorList>
    </citation>
    <scope>NUCLEOTIDE SEQUENCE [LARGE SCALE GENOMIC DNA]</scope>
    <source>
        <strain evidence="3">cv. B73</strain>
    </source>
</reference>
<feature type="region of interest" description="Disordered" evidence="1">
    <location>
        <begin position="42"/>
        <end position="163"/>
    </location>
</feature>
<reference evidence="2" key="2">
    <citation type="submission" date="2019-07" db="EMBL/GenBank/DDBJ databases">
        <authorList>
            <person name="Seetharam A."/>
            <person name="Woodhouse M."/>
            <person name="Cannon E."/>
        </authorList>
    </citation>
    <scope>NUCLEOTIDE SEQUENCE [LARGE SCALE GENOMIC DNA]</scope>
    <source>
        <strain evidence="2">cv. B73</strain>
    </source>
</reference>
<name>A0A804PTK8_MAIZE</name>
<accession>A0A804PTK8</accession>
<feature type="compositionally biased region" description="Pro residues" evidence="1">
    <location>
        <begin position="85"/>
        <end position="101"/>
    </location>
</feature>
<evidence type="ECO:0000313" key="3">
    <source>
        <dbReference type="Proteomes" id="UP000007305"/>
    </source>
</evidence>
<keyword evidence="3" id="KW-1185">Reference proteome</keyword>
<evidence type="ECO:0000313" key="2">
    <source>
        <dbReference type="EnsemblPlants" id="Zm00001eb264240_P001"/>
    </source>
</evidence>
<evidence type="ECO:0000256" key="1">
    <source>
        <dbReference type="SAM" id="MobiDB-lite"/>
    </source>
</evidence>
<proteinExistence type="predicted"/>
<dbReference type="Proteomes" id="UP000007305">
    <property type="component" value="Chromosome 6"/>
</dbReference>
<organism evidence="2 3">
    <name type="scientific">Zea mays</name>
    <name type="common">Maize</name>
    <dbReference type="NCBI Taxonomy" id="4577"/>
    <lineage>
        <taxon>Eukaryota</taxon>
        <taxon>Viridiplantae</taxon>
        <taxon>Streptophyta</taxon>
        <taxon>Embryophyta</taxon>
        <taxon>Tracheophyta</taxon>
        <taxon>Spermatophyta</taxon>
        <taxon>Magnoliopsida</taxon>
        <taxon>Liliopsida</taxon>
        <taxon>Poales</taxon>
        <taxon>Poaceae</taxon>
        <taxon>PACMAD clade</taxon>
        <taxon>Panicoideae</taxon>
        <taxon>Andropogonodae</taxon>
        <taxon>Andropogoneae</taxon>
        <taxon>Tripsacinae</taxon>
        <taxon>Zea</taxon>
    </lineage>
</organism>
<dbReference type="InParanoid" id="A0A804PTK8"/>
<dbReference type="Gramene" id="Zm00001eb264240_T001">
    <property type="protein sequence ID" value="Zm00001eb264240_P001"/>
    <property type="gene ID" value="Zm00001eb264240"/>
</dbReference>
<dbReference type="AlphaFoldDB" id="A0A804PTK8"/>